<dbReference type="InterPro" id="IPR009075">
    <property type="entry name" value="AcylCo_DH/oxidase_C"/>
</dbReference>
<proteinExistence type="inferred from homology"/>
<dbReference type="Pfam" id="PF00441">
    <property type="entry name" value="Acyl-CoA_dh_1"/>
    <property type="match status" value="1"/>
</dbReference>
<dbReference type="GO" id="GO:0003995">
    <property type="term" value="F:acyl-CoA dehydrogenase activity"/>
    <property type="evidence" value="ECO:0007669"/>
    <property type="project" value="TreeGrafter"/>
</dbReference>
<protein>
    <submittedName>
        <fullName evidence="10">Acyl-CoA dehydrogenase family protein</fullName>
    </submittedName>
</protein>
<keyword evidence="3 6" id="KW-0285">Flavoprotein</keyword>
<dbReference type="FunFam" id="2.40.110.10:FF:000002">
    <property type="entry name" value="Acyl-CoA dehydrogenase fadE12"/>
    <property type="match status" value="1"/>
</dbReference>
<dbReference type="EMBL" id="CP136798">
    <property type="protein sequence ID" value="XCN14035.1"/>
    <property type="molecule type" value="Genomic_DNA"/>
</dbReference>
<dbReference type="AlphaFoldDB" id="A0AAU8KGG5"/>
<dbReference type="InterPro" id="IPR009100">
    <property type="entry name" value="AcylCoA_DH/oxidase_NM_dom_sf"/>
</dbReference>
<feature type="domain" description="Acyl-CoA oxidase/dehydrogenase middle" evidence="8">
    <location>
        <begin position="124"/>
        <end position="219"/>
    </location>
</feature>
<reference evidence="10" key="1">
    <citation type="submission" date="2023-10" db="EMBL/GenBank/DDBJ databases">
        <title>Complete genome sequence of Streptomyces sp. JL1001.</title>
        <authorList>
            <person name="Jiang L."/>
        </authorList>
    </citation>
    <scope>NUCLEOTIDE SEQUENCE</scope>
    <source>
        <strain evidence="10">JL1001</strain>
    </source>
</reference>
<dbReference type="Pfam" id="PF02771">
    <property type="entry name" value="Acyl-CoA_dh_N"/>
    <property type="match status" value="1"/>
</dbReference>
<dbReference type="PANTHER" id="PTHR43884">
    <property type="entry name" value="ACYL-COA DEHYDROGENASE"/>
    <property type="match status" value="1"/>
</dbReference>
<dbReference type="Pfam" id="PF02770">
    <property type="entry name" value="Acyl-CoA_dh_M"/>
    <property type="match status" value="1"/>
</dbReference>
<evidence type="ECO:0000256" key="6">
    <source>
        <dbReference type="RuleBase" id="RU362125"/>
    </source>
</evidence>
<evidence type="ECO:0000256" key="2">
    <source>
        <dbReference type="ARBA" id="ARBA00009347"/>
    </source>
</evidence>
<organism evidence="10">
    <name type="scientific">Streptomyces sp. JL1001</name>
    <dbReference type="NCBI Taxonomy" id="3078227"/>
    <lineage>
        <taxon>Bacteria</taxon>
        <taxon>Bacillati</taxon>
        <taxon>Actinomycetota</taxon>
        <taxon>Actinomycetes</taxon>
        <taxon>Kitasatosporales</taxon>
        <taxon>Streptomycetaceae</taxon>
        <taxon>Streptomyces</taxon>
    </lineage>
</organism>
<dbReference type="Gene3D" id="1.10.540.10">
    <property type="entry name" value="Acyl-CoA dehydrogenase/oxidase, N-terminal domain"/>
    <property type="match status" value="1"/>
</dbReference>
<dbReference type="InterPro" id="IPR037069">
    <property type="entry name" value="AcylCoA_DH/ox_N_sf"/>
</dbReference>
<dbReference type="GO" id="GO:0050660">
    <property type="term" value="F:flavin adenine dinucleotide binding"/>
    <property type="evidence" value="ECO:0007669"/>
    <property type="project" value="InterPro"/>
</dbReference>
<feature type="domain" description="Acyl-CoA dehydrogenase/oxidase C-terminal" evidence="7">
    <location>
        <begin position="231"/>
        <end position="376"/>
    </location>
</feature>
<accession>A0AAU8KGG5</accession>
<dbReference type="FunFam" id="1.20.140.10:FF:000001">
    <property type="entry name" value="Acyl-CoA dehydrogenase"/>
    <property type="match status" value="1"/>
</dbReference>
<evidence type="ECO:0000259" key="7">
    <source>
        <dbReference type="Pfam" id="PF00441"/>
    </source>
</evidence>
<dbReference type="SUPFAM" id="SSF56645">
    <property type="entry name" value="Acyl-CoA dehydrogenase NM domain-like"/>
    <property type="match status" value="1"/>
</dbReference>
<evidence type="ECO:0000256" key="1">
    <source>
        <dbReference type="ARBA" id="ARBA00001974"/>
    </source>
</evidence>
<evidence type="ECO:0000259" key="9">
    <source>
        <dbReference type="Pfam" id="PF02771"/>
    </source>
</evidence>
<dbReference type="InterPro" id="IPR036250">
    <property type="entry name" value="AcylCo_DH-like_C"/>
</dbReference>
<comment type="similarity">
    <text evidence="2 6">Belongs to the acyl-CoA dehydrogenase family.</text>
</comment>
<dbReference type="Gene3D" id="1.20.140.10">
    <property type="entry name" value="Butyryl-CoA Dehydrogenase, subunit A, domain 3"/>
    <property type="match status" value="1"/>
</dbReference>
<gene>
    <name evidence="10" type="ORF">R1Y80_10345</name>
</gene>
<dbReference type="SUPFAM" id="SSF47203">
    <property type="entry name" value="Acyl-CoA dehydrogenase C-terminal domain-like"/>
    <property type="match status" value="1"/>
</dbReference>
<dbReference type="Gene3D" id="2.40.110.10">
    <property type="entry name" value="Butyryl-CoA Dehydrogenase, subunit A, domain 2"/>
    <property type="match status" value="1"/>
</dbReference>
<evidence type="ECO:0000256" key="4">
    <source>
        <dbReference type="ARBA" id="ARBA00022827"/>
    </source>
</evidence>
<evidence type="ECO:0000256" key="3">
    <source>
        <dbReference type="ARBA" id="ARBA00022630"/>
    </source>
</evidence>
<dbReference type="PANTHER" id="PTHR43884:SF12">
    <property type="entry name" value="ISOVALERYL-COA DEHYDROGENASE, MITOCHONDRIAL-RELATED"/>
    <property type="match status" value="1"/>
</dbReference>
<dbReference type="RefSeq" id="WP_128806320.1">
    <property type="nucleotide sequence ID" value="NZ_CP136798.1"/>
</dbReference>
<feature type="domain" description="Acyl-CoA dehydrogenase/oxidase N-terminal" evidence="9">
    <location>
        <begin position="6"/>
        <end position="119"/>
    </location>
</feature>
<name>A0AAU8KGG5_9ACTN</name>
<dbReference type="InterPro" id="IPR013786">
    <property type="entry name" value="AcylCoA_DH/ox_N"/>
</dbReference>
<evidence type="ECO:0000256" key="5">
    <source>
        <dbReference type="ARBA" id="ARBA00023002"/>
    </source>
</evidence>
<evidence type="ECO:0000259" key="8">
    <source>
        <dbReference type="Pfam" id="PF02770"/>
    </source>
</evidence>
<keyword evidence="5 6" id="KW-0560">Oxidoreductase</keyword>
<dbReference type="InterPro" id="IPR006091">
    <property type="entry name" value="Acyl-CoA_Oxase/DH_mid-dom"/>
</dbReference>
<comment type="cofactor">
    <cofactor evidence="1 6">
        <name>FAD</name>
        <dbReference type="ChEBI" id="CHEBI:57692"/>
    </cofactor>
</comment>
<sequence>MDFAPTPEQQALRDKVLRFARENLGAQAAEHDRNATFDERGWKTCADFGVLGWPIAQEYGGSGLDPLTAIMAYEALGEGCVDNGLVFAINNHLFACAVYIADHGTEEQRRRWLPALCDGSLVGAHALSEPDTGSDMLSLTTTAVRDGDTYVLNGTKKFISNGPSAGLFIVFARTSETGARQRGVSAFIVPADTEGISVRDIPKAGLRGTLMGEITFDGCVVGEDQRLGAEGAGYQLFTATMEWERGFMFASQVGVMSRLLDRCVDYASTRKQFGRSIGSFQSVSNKIADMRVRLELARLMLYKVGWLRSEGRLAMHEASMLKLYVSEGLKATALDAMQIHGARGYTEEFGIEREVRDVLAGTIYGGTSDIQRSIIAGLLGLPTAA</sequence>
<keyword evidence="4 6" id="KW-0274">FAD</keyword>
<evidence type="ECO:0000313" key="10">
    <source>
        <dbReference type="EMBL" id="XCN14035.1"/>
    </source>
</evidence>
<dbReference type="InterPro" id="IPR046373">
    <property type="entry name" value="Acyl-CoA_Oxase/DH_mid-dom_sf"/>
</dbReference>